<dbReference type="Proteomes" id="UP001611383">
    <property type="component" value="Chromosome"/>
</dbReference>
<proteinExistence type="predicted"/>
<dbReference type="InterPro" id="IPR011042">
    <property type="entry name" value="6-blade_b-propeller_TolB-like"/>
</dbReference>
<dbReference type="InterPro" id="IPR011659">
    <property type="entry name" value="WD40"/>
</dbReference>
<dbReference type="Pfam" id="PF07676">
    <property type="entry name" value="PD40"/>
    <property type="match status" value="4"/>
</dbReference>
<sequence length="303" mass="33598">MLSLLTLATSALAQQAAAPCVPEVLAPGFVSLPEQEEYRIVFTPDGRTAFWGVSTDFFPISRQSTIVFSEWRHGRWSEPRVAPFSGEFSDIDPFVSPDGRYLFFSSIRPVEGVAREDAELWVVERQGSGWSEPRHLGAAVNSTSDELYPSVDAWGTLYFGSDRPGGFGGWDLWRSRRRADGSYGPAENLGAALNTSFWEFNPTVTADGNTLLFASIDRPDGFGSGDLYVAERRHGEWKPARNLGPGVNTALDEYHPSLSADRRTLFFVRHQYEPFVPGELYHVSARAAGVYTWGVGPYADQED</sequence>
<gene>
    <name evidence="1" type="ORF">F0U60_07345</name>
</gene>
<dbReference type="EMBL" id="CP043494">
    <property type="protein sequence ID" value="WNG52273.1"/>
    <property type="molecule type" value="Genomic_DNA"/>
</dbReference>
<name>A0ABY9XA50_9BACT</name>
<accession>A0ABY9XA50</accession>
<evidence type="ECO:0000313" key="2">
    <source>
        <dbReference type="Proteomes" id="UP001611383"/>
    </source>
</evidence>
<protein>
    <submittedName>
        <fullName evidence="1">Uncharacterized protein</fullName>
    </submittedName>
</protein>
<evidence type="ECO:0000313" key="1">
    <source>
        <dbReference type="EMBL" id="WNG52273.1"/>
    </source>
</evidence>
<reference evidence="1 2" key="1">
    <citation type="submission" date="2019-08" db="EMBL/GenBank/DDBJ databases">
        <title>Archangium and Cystobacter genomes.</title>
        <authorList>
            <person name="Chen I.-C.K."/>
            <person name="Wielgoss S."/>
        </authorList>
    </citation>
    <scope>NUCLEOTIDE SEQUENCE [LARGE SCALE GENOMIC DNA]</scope>
    <source>
        <strain evidence="1 2">Cbm 6</strain>
    </source>
</reference>
<keyword evidence="2" id="KW-1185">Reference proteome</keyword>
<dbReference type="SUPFAM" id="SSF82171">
    <property type="entry name" value="DPP6 N-terminal domain-like"/>
    <property type="match status" value="1"/>
</dbReference>
<dbReference type="Gene3D" id="2.120.10.30">
    <property type="entry name" value="TolB, C-terminal domain"/>
    <property type="match status" value="1"/>
</dbReference>
<organism evidence="1 2">
    <name type="scientific">Archangium minus</name>
    <dbReference type="NCBI Taxonomy" id="83450"/>
    <lineage>
        <taxon>Bacteria</taxon>
        <taxon>Pseudomonadati</taxon>
        <taxon>Myxococcota</taxon>
        <taxon>Myxococcia</taxon>
        <taxon>Myxococcales</taxon>
        <taxon>Cystobacterineae</taxon>
        <taxon>Archangiaceae</taxon>
        <taxon>Archangium</taxon>
    </lineage>
</organism>